<feature type="non-terminal residue" evidence="1">
    <location>
        <position position="1"/>
    </location>
</feature>
<name>A0A382U079_9ZZZZ</name>
<organism evidence="1">
    <name type="scientific">marine metagenome</name>
    <dbReference type="NCBI Taxonomy" id="408172"/>
    <lineage>
        <taxon>unclassified sequences</taxon>
        <taxon>metagenomes</taxon>
        <taxon>ecological metagenomes</taxon>
    </lineage>
</organism>
<accession>A0A382U079</accession>
<proteinExistence type="predicted"/>
<sequence>SADQQHSFGESGMGKRYALSKHLQVEKQGFDKSHVGKAYHLVY</sequence>
<reference evidence="1" key="1">
    <citation type="submission" date="2018-05" db="EMBL/GenBank/DDBJ databases">
        <authorList>
            <person name="Lanie J.A."/>
            <person name="Ng W.-L."/>
            <person name="Kazmierczak K.M."/>
            <person name="Andrzejewski T.M."/>
            <person name="Davidsen T.M."/>
            <person name="Wayne K.J."/>
            <person name="Tettelin H."/>
            <person name="Glass J.I."/>
            <person name="Rusch D."/>
            <person name="Podicherti R."/>
            <person name="Tsui H.-C.T."/>
            <person name="Winkler M.E."/>
        </authorList>
    </citation>
    <scope>NUCLEOTIDE SEQUENCE</scope>
</reference>
<dbReference type="EMBL" id="UINC01140275">
    <property type="protein sequence ID" value="SVD27325.1"/>
    <property type="molecule type" value="Genomic_DNA"/>
</dbReference>
<dbReference type="AlphaFoldDB" id="A0A382U079"/>
<protein>
    <submittedName>
        <fullName evidence="1">Uncharacterized protein</fullName>
    </submittedName>
</protein>
<gene>
    <name evidence="1" type="ORF">METZ01_LOCUS380179</name>
</gene>
<evidence type="ECO:0000313" key="1">
    <source>
        <dbReference type="EMBL" id="SVD27325.1"/>
    </source>
</evidence>